<accession>A0A0E3K0T9</accession>
<dbReference type="Pfam" id="PF00027">
    <property type="entry name" value="cNMP_binding"/>
    <property type="match status" value="1"/>
</dbReference>
<dbReference type="Pfam" id="PF13545">
    <property type="entry name" value="HTH_Crp_2"/>
    <property type="match status" value="1"/>
</dbReference>
<dbReference type="InterPro" id="IPR000595">
    <property type="entry name" value="cNMP-bd_dom"/>
</dbReference>
<dbReference type="InterPro" id="IPR050397">
    <property type="entry name" value="Env_Response_Regulators"/>
</dbReference>
<dbReference type="KEGG" id="csq:CSCA_2195"/>
<dbReference type="GO" id="GO:0003700">
    <property type="term" value="F:DNA-binding transcription factor activity"/>
    <property type="evidence" value="ECO:0007669"/>
    <property type="project" value="TreeGrafter"/>
</dbReference>
<dbReference type="InterPro" id="IPR036390">
    <property type="entry name" value="WH_DNA-bd_sf"/>
</dbReference>
<keyword evidence="3" id="KW-0804">Transcription</keyword>
<evidence type="ECO:0000259" key="4">
    <source>
        <dbReference type="PROSITE" id="PS50042"/>
    </source>
</evidence>
<dbReference type="SUPFAM" id="SSF51206">
    <property type="entry name" value="cAMP-binding domain-like"/>
    <property type="match status" value="1"/>
</dbReference>
<dbReference type="CDD" id="cd00038">
    <property type="entry name" value="CAP_ED"/>
    <property type="match status" value="1"/>
</dbReference>
<dbReference type="Proteomes" id="UP000033115">
    <property type="component" value="Chromosome"/>
</dbReference>
<feature type="domain" description="Cyclic nucleotide-binding" evidence="4">
    <location>
        <begin position="6"/>
        <end position="105"/>
    </location>
</feature>
<dbReference type="InterPro" id="IPR014710">
    <property type="entry name" value="RmlC-like_jellyroll"/>
</dbReference>
<dbReference type="EMBL" id="CP009933">
    <property type="protein sequence ID" value="AKA69320.1"/>
    <property type="molecule type" value="Genomic_DNA"/>
</dbReference>
<evidence type="ECO:0000313" key="5">
    <source>
        <dbReference type="EMBL" id="AKA69320.1"/>
    </source>
</evidence>
<dbReference type="PANTHER" id="PTHR24567:SF74">
    <property type="entry name" value="HTH-TYPE TRANSCRIPTIONAL REGULATOR ARCR"/>
    <property type="match status" value="1"/>
</dbReference>
<sequence>MDKGILFLDQKIDIPTKLFEVFKTKPARIFKNNQLIYQQGEIADNFYYLKEGIVQVFVNSSDDLEKILTIYKNGEIFGEASFFNGFPRMSSAKTLSDSEIITINKTDIMSYFQKEPFLALNFIELLSQKVRMLSNEIDNISFLSAEKRIAQYLLRMNRYTNYPINCTHEDIGKSVGVSRITVSRTLNKFSKYQWFYTKYKKILILNKNALLEFLEA</sequence>
<evidence type="ECO:0000313" key="6">
    <source>
        <dbReference type="Proteomes" id="UP000033115"/>
    </source>
</evidence>
<dbReference type="STRING" id="1548.CSCA_2195"/>
<dbReference type="InterPro" id="IPR018490">
    <property type="entry name" value="cNMP-bd_dom_sf"/>
</dbReference>
<evidence type="ECO:0000256" key="2">
    <source>
        <dbReference type="ARBA" id="ARBA00023125"/>
    </source>
</evidence>
<protein>
    <submittedName>
        <fullName evidence="5">Transcriptional regulator, Crp/Fnr family</fullName>
    </submittedName>
</protein>
<dbReference type="SMART" id="SM00100">
    <property type="entry name" value="cNMP"/>
    <property type="match status" value="1"/>
</dbReference>
<organism evidence="5 6">
    <name type="scientific">Clostridium scatologenes</name>
    <dbReference type="NCBI Taxonomy" id="1548"/>
    <lineage>
        <taxon>Bacteria</taxon>
        <taxon>Bacillati</taxon>
        <taxon>Bacillota</taxon>
        <taxon>Clostridia</taxon>
        <taxon>Eubacteriales</taxon>
        <taxon>Clostridiaceae</taxon>
        <taxon>Clostridium</taxon>
    </lineage>
</organism>
<proteinExistence type="predicted"/>
<evidence type="ECO:0000256" key="1">
    <source>
        <dbReference type="ARBA" id="ARBA00023015"/>
    </source>
</evidence>
<dbReference type="AlphaFoldDB" id="A0A0E3K0T9"/>
<dbReference type="GO" id="GO:0003677">
    <property type="term" value="F:DNA binding"/>
    <property type="evidence" value="ECO:0007669"/>
    <property type="project" value="UniProtKB-KW"/>
</dbReference>
<gene>
    <name evidence="5" type="ORF">CSCA_2195</name>
</gene>
<keyword evidence="2" id="KW-0238">DNA-binding</keyword>
<keyword evidence="1" id="KW-0805">Transcription regulation</keyword>
<evidence type="ECO:0000256" key="3">
    <source>
        <dbReference type="ARBA" id="ARBA00023163"/>
    </source>
</evidence>
<name>A0A0E3K0T9_CLOSL</name>
<dbReference type="PROSITE" id="PS50042">
    <property type="entry name" value="CNMP_BINDING_3"/>
    <property type="match status" value="1"/>
</dbReference>
<dbReference type="Gene3D" id="2.60.120.10">
    <property type="entry name" value="Jelly Rolls"/>
    <property type="match status" value="1"/>
</dbReference>
<reference evidence="5 6" key="1">
    <citation type="journal article" date="2015" name="J. Biotechnol.">
        <title>Complete genome sequence of a malodorant-producing acetogen, Clostridium scatologenes ATCC 25775(T).</title>
        <authorList>
            <person name="Zhu Z."/>
            <person name="Guo T."/>
            <person name="Zheng H."/>
            <person name="Song T."/>
            <person name="Ouyang P."/>
            <person name="Xie J."/>
        </authorList>
    </citation>
    <scope>NUCLEOTIDE SEQUENCE [LARGE SCALE GENOMIC DNA]</scope>
    <source>
        <strain evidence="5 6">ATCC 25775</strain>
    </source>
</reference>
<dbReference type="GO" id="GO:0005829">
    <property type="term" value="C:cytosol"/>
    <property type="evidence" value="ECO:0007669"/>
    <property type="project" value="TreeGrafter"/>
</dbReference>
<dbReference type="PANTHER" id="PTHR24567">
    <property type="entry name" value="CRP FAMILY TRANSCRIPTIONAL REGULATORY PROTEIN"/>
    <property type="match status" value="1"/>
</dbReference>
<dbReference type="SUPFAM" id="SSF46785">
    <property type="entry name" value="Winged helix' DNA-binding domain"/>
    <property type="match status" value="1"/>
</dbReference>
<dbReference type="InterPro" id="IPR012318">
    <property type="entry name" value="HTH_CRP"/>
</dbReference>
<dbReference type="HOGENOM" id="CLU_075053_3_2_9"/>
<keyword evidence="6" id="KW-1185">Reference proteome</keyword>